<dbReference type="InterPro" id="IPR000160">
    <property type="entry name" value="GGDEF_dom"/>
</dbReference>
<dbReference type="PROSITE" id="PS51832">
    <property type="entry name" value="HD_GYP"/>
    <property type="match status" value="1"/>
</dbReference>
<dbReference type="Gene3D" id="1.10.3210.10">
    <property type="entry name" value="Hypothetical protein af1432"/>
    <property type="match status" value="1"/>
</dbReference>
<keyword evidence="4" id="KW-0548">Nucleotidyltransferase</keyword>
<dbReference type="SUPFAM" id="SSF109604">
    <property type="entry name" value="HD-domain/PDEase-like"/>
    <property type="match status" value="1"/>
</dbReference>
<dbReference type="InterPro" id="IPR011990">
    <property type="entry name" value="TPR-like_helical_dom_sf"/>
</dbReference>
<dbReference type="Gene3D" id="1.25.40.10">
    <property type="entry name" value="Tetratricopeptide repeat domain"/>
    <property type="match status" value="2"/>
</dbReference>
<dbReference type="InterPro" id="IPR037522">
    <property type="entry name" value="HD_GYP_dom"/>
</dbReference>
<dbReference type="PANTHER" id="PTHR45228:SF8">
    <property type="entry name" value="TWO-COMPONENT RESPONSE REGULATOR-RELATED"/>
    <property type="match status" value="1"/>
</dbReference>
<dbReference type="Pfam" id="PF13487">
    <property type="entry name" value="HD_5"/>
    <property type="match status" value="1"/>
</dbReference>
<evidence type="ECO:0000259" key="2">
    <source>
        <dbReference type="PROSITE" id="PS51831"/>
    </source>
</evidence>
<evidence type="ECO:0000259" key="3">
    <source>
        <dbReference type="PROSITE" id="PS51832"/>
    </source>
</evidence>
<dbReference type="SMART" id="SM00471">
    <property type="entry name" value="HDc"/>
    <property type="match status" value="1"/>
</dbReference>
<gene>
    <name evidence="4" type="ORF">ACFOSB_01985</name>
</gene>
<dbReference type="Gene3D" id="3.30.70.270">
    <property type="match status" value="1"/>
</dbReference>
<organism evidence="4 5">
    <name type="scientific">Deinococcus rufus</name>
    <dbReference type="NCBI Taxonomy" id="2136097"/>
    <lineage>
        <taxon>Bacteria</taxon>
        <taxon>Thermotogati</taxon>
        <taxon>Deinococcota</taxon>
        <taxon>Deinococci</taxon>
        <taxon>Deinococcales</taxon>
        <taxon>Deinococcaceae</taxon>
        <taxon>Deinococcus</taxon>
    </lineage>
</organism>
<dbReference type="SMART" id="SM00028">
    <property type="entry name" value="TPR"/>
    <property type="match status" value="8"/>
</dbReference>
<evidence type="ECO:0000259" key="1">
    <source>
        <dbReference type="PROSITE" id="PS50887"/>
    </source>
</evidence>
<dbReference type="SUPFAM" id="SSF48452">
    <property type="entry name" value="TPR-like"/>
    <property type="match status" value="3"/>
</dbReference>
<dbReference type="Pfam" id="PF13424">
    <property type="entry name" value="TPR_12"/>
    <property type="match status" value="2"/>
</dbReference>
<dbReference type="CDD" id="cd00077">
    <property type="entry name" value="HDc"/>
    <property type="match status" value="1"/>
</dbReference>
<keyword evidence="4" id="KW-0808">Transferase</keyword>
<reference evidence="5" key="1">
    <citation type="journal article" date="2019" name="Int. J. Syst. Evol. Microbiol.">
        <title>The Global Catalogue of Microorganisms (GCM) 10K type strain sequencing project: providing services to taxonomists for standard genome sequencing and annotation.</title>
        <authorList>
            <consortium name="The Broad Institute Genomics Platform"/>
            <consortium name="The Broad Institute Genome Sequencing Center for Infectious Disease"/>
            <person name="Wu L."/>
            <person name="Ma J."/>
        </authorList>
    </citation>
    <scope>NUCLEOTIDE SEQUENCE [LARGE SCALE GENOMIC DNA]</scope>
    <source>
        <strain evidence="5">CCTCC AB 2017081</strain>
    </source>
</reference>
<dbReference type="CDD" id="cd01949">
    <property type="entry name" value="GGDEF"/>
    <property type="match status" value="1"/>
</dbReference>
<dbReference type="PANTHER" id="PTHR45228">
    <property type="entry name" value="CYCLIC DI-GMP PHOSPHODIESTERASE TM_0186-RELATED"/>
    <property type="match status" value="1"/>
</dbReference>
<dbReference type="InterPro" id="IPR052020">
    <property type="entry name" value="Cyclic_di-GMP/3'3'-cGAMP_PDE"/>
</dbReference>
<dbReference type="SUPFAM" id="SSF55073">
    <property type="entry name" value="Nucleotide cyclase"/>
    <property type="match status" value="1"/>
</dbReference>
<dbReference type="InterPro" id="IPR043128">
    <property type="entry name" value="Rev_trsase/Diguanyl_cyclase"/>
</dbReference>
<dbReference type="SMART" id="SM00267">
    <property type="entry name" value="GGDEF"/>
    <property type="match status" value="1"/>
</dbReference>
<dbReference type="Proteomes" id="UP001595803">
    <property type="component" value="Unassembled WGS sequence"/>
</dbReference>
<dbReference type="PROSITE" id="PS50887">
    <property type="entry name" value="GGDEF"/>
    <property type="match status" value="1"/>
</dbReference>
<dbReference type="NCBIfam" id="TIGR00254">
    <property type="entry name" value="GGDEF"/>
    <property type="match status" value="1"/>
</dbReference>
<dbReference type="EC" id="2.7.7.65" evidence="4"/>
<feature type="domain" description="HD-GYP" evidence="3">
    <location>
        <begin position="454"/>
        <end position="652"/>
    </location>
</feature>
<sequence length="867" mass="94034">MPSPAPSTSDHTLGLLTAAEALLSTAPARALELAREALAAPLDAPVEARARRCAGQALHHLAQFTEASTELECAAGLTRRAGDEAGEATTLVTLAKVSRELGELPRAERALTRALELARHTADGRLEADIRNQQAVLLQMGGHADAALTQFQAALALREALADDLGTAQVLSNIGQVHLSQSQHGQALIALNRASELLSGHHEPLLWAQCLMTTGHVYEDLDDWPQAYASHLRAGELGRAGGHRLVELYALNNLAGAALQLGRPAEAQGLCEQTLRLATEAGQRYLVGVAHHGLGQALGGQARWDEALEHHRLALDIACELGDPGSEIDALTGLGEAQLRRGEIFAASQQLRAALPLAQRSDHRRAAARIHGLLAETFERSGDLQAALTHLRNQRDVEQRLAAEGRERQIRQLTVQFDVERTRHEAETERLRTEAAERAYVEAEVRVERRTRDLARTQVEVLTRLANAAEFRDDVTGEHTLRVGQVSALLAAQLGRPADEVALLRLAARLHDVGKIGISDLILLKPDRLTPEEFDRMKAHTVIGGQILAGGDSRLLRLAREIALHHHEQWGGGGYPQGHSGLAIPLSARIVAVADVYDALSHQRPYKRPWSQAEVLAELRRQSGQQFDPQVIAALEALHATGQLPLGSQHADDSEVQDVLVQLGVEPGPGDVPAPAMPELQTERFQQLRTRYEQARSEISGLQVAAFTDALTGLGNRRAFESDLESAFAQAERHQRHLSVLSLDLDGLKTLNDTEGHDRGDALLITVGHGLQAAFETLGRLYRLGGDEFSLIVSWTGAPDTDDLHARLERGMDKVRLAGFVDVTASSGVATFPDEVAAAGDALRLSDQRMYRQKFARRRAAAPSALH</sequence>
<keyword evidence="5" id="KW-1185">Reference proteome</keyword>
<feature type="domain" description="GGDEF" evidence="1">
    <location>
        <begin position="736"/>
        <end position="866"/>
    </location>
</feature>
<dbReference type="GO" id="GO:0052621">
    <property type="term" value="F:diguanylate cyclase activity"/>
    <property type="evidence" value="ECO:0007669"/>
    <property type="project" value="UniProtKB-EC"/>
</dbReference>
<dbReference type="Pfam" id="PF00990">
    <property type="entry name" value="GGDEF"/>
    <property type="match status" value="1"/>
</dbReference>
<proteinExistence type="predicted"/>
<feature type="domain" description="HD" evidence="2">
    <location>
        <begin position="476"/>
        <end position="600"/>
    </location>
</feature>
<dbReference type="InterPro" id="IPR019734">
    <property type="entry name" value="TPR_rpt"/>
</dbReference>
<dbReference type="PROSITE" id="PS51831">
    <property type="entry name" value="HD"/>
    <property type="match status" value="1"/>
</dbReference>
<accession>A0ABV7Z3H9</accession>
<evidence type="ECO:0000313" key="5">
    <source>
        <dbReference type="Proteomes" id="UP001595803"/>
    </source>
</evidence>
<dbReference type="InterPro" id="IPR003607">
    <property type="entry name" value="HD/PDEase_dom"/>
</dbReference>
<evidence type="ECO:0000313" key="4">
    <source>
        <dbReference type="EMBL" id="MFC3831629.1"/>
    </source>
</evidence>
<name>A0ABV7Z3H9_9DEIO</name>
<dbReference type="InterPro" id="IPR006674">
    <property type="entry name" value="HD_domain"/>
</dbReference>
<dbReference type="InterPro" id="IPR029787">
    <property type="entry name" value="Nucleotide_cyclase"/>
</dbReference>
<comment type="caution">
    <text evidence="4">The sequence shown here is derived from an EMBL/GenBank/DDBJ whole genome shotgun (WGS) entry which is preliminary data.</text>
</comment>
<dbReference type="EMBL" id="JBHRZG010000002">
    <property type="protein sequence ID" value="MFC3831629.1"/>
    <property type="molecule type" value="Genomic_DNA"/>
</dbReference>
<protein>
    <submittedName>
        <fullName evidence="4">Diguanylate cyclase domain-containing protein</fullName>
        <ecNumber evidence="4">2.7.7.65</ecNumber>
    </submittedName>
</protein>
<dbReference type="RefSeq" id="WP_322473727.1">
    <property type="nucleotide sequence ID" value="NZ_JBHRZG010000002.1"/>
</dbReference>